<dbReference type="InterPro" id="IPR001878">
    <property type="entry name" value="Znf_CCHC"/>
</dbReference>
<name>A0AAW1B031_CROAD</name>
<evidence type="ECO:0000256" key="1">
    <source>
        <dbReference type="PROSITE-ProRule" id="PRU00047"/>
    </source>
</evidence>
<sequence length="141" mass="15040">MPSSNARPKPVFRCFRCNRPGHRAAECTFPESTNIPTGVGRPGTTPKKMTEKSRVAHQVGQTAPGDISPALEEYEEEGPVEDPMKGALARHGSSGGGLLTGKRQRLEEGYKKREQSLGGAGLTFSPIPDLLSSRLNIGPGT</sequence>
<dbReference type="Proteomes" id="UP001474421">
    <property type="component" value="Unassembled WGS sequence"/>
</dbReference>
<dbReference type="InterPro" id="IPR036875">
    <property type="entry name" value="Znf_CCHC_sf"/>
</dbReference>
<protein>
    <submittedName>
        <fullName evidence="4">Aldolase fructose-bisphosphate A ALDOA transcript variant X2 mRNA</fullName>
    </submittedName>
</protein>
<gene>
    <name evidence="4" type="ORF">NXF25_018793</name>
</gene>
<feature type="compositionally biased region" description="Basic and acidic residues" evidence="2">
    <location>
        <begin position="104"/>
        <end position="115"/>
    </location>
</feature>
<dbReference type="SUPFAM" id="SSF57756">
    <property type="entry name" value="Retrovirus zinc finger-like domains"/>
    <property type="match status" value="1"/>
</dbReference>
<evidence type="ECO:0000313" key="4">
    <source>
        <dbReference type="EMBL" id="KAK9395432.1"/>
    </source>
</evidence>
<dbReference type="GO" id="GO:0008270">
    <property type="term" value="F:zinc ion binding"/>
    <property type="evidence" value="ECO:0007669"/>
    <property type="project" value="UniProtKB-KW"/>
</dbReference>
<keyword evidence="5" id="KW-1185">Reference proteome</keyword>
<keyword evidence="1" id="KW-0479">Metal-binding</keyword>
<keyword evidence="1" id="KW-0862">Zinc</keyword>
<evidence type="ECO:0000259" key="3">
    <source>
        <dbReference type="PROSITE" id="PS50158"/>
    </source>
</evidence>
<feature type="domain" description="CCHC-type" evidence="3">
    <location>
        <begin position="13"/>
        <end position="27"/>
    </location>
</feature>
<dbReference type="Pfam" id="PF00098">
    <property type="entry name" value="zf-CCHC"/>
    <property type="match status" value="1"/>
</dbReference>
<feature type="region of interest" description="Disordered" evidence="2">
    <location>
        <begin position="28"/>
        <end position="141"/>
    </location>
</feature>
<evidence type="ECO:0000313" key="5">
    <source>
        <dbReference type="Proteomes" id="UP001474421"/>
    </source>
</evidence>
<dbReference type="AlphaFoldDB" id="A0AAW1B031"/>
<comment type="caution">
    <text evidence="4">The sequence shown here is derived from an EMBL/GenBank/DDBJ whole genome shotgun (WGS) entry which is preliminary data.</text>
</comment>
<keyword evidence="1" id="KW-0863">Zinc-finger</keyword>
<dbReference type="PROSITE" id="PS50158">
    <property type="entry name" value="ZF_CCHC"/>
    <property type="match status" value="1"/>
</dbReference>
<dbReference type="Gene3D" id="4.10.60.10">
    <property type="entry name" value="Zinc finger, CCHC-type"/>
    <property type="match status" value="1"/>
</dbReference>
<accession>A0AAW1B031</accession>
<proteinExistence type="predicted"/>
<dbReference type="GO" id="GO:0003676">
    <property type="term" value="F:nucleic acid binding"/>
    <property type="evidence" value="ECO:0007669"/>
    <property type="project" value="InterPro"/>
</dbReference>
<evidence type="ECO:0000256" key="2">
    <source>
        <dbReference type="SAM" id="MobiDB-lite"/>
    </source>
</evidence>
<dbReference type="EMBL" id="JAOTOJ010000009">
    <property type="protein sequence ID" value="KAK9395432.1"/>
    <property type="molecule type" value="Genomic_DNA"/>
</dbReference>
<dbReference type="SMART" id="SM00343">
    <property type="entry name" value="ZnF_C2HC"/>
    <property type="match status" value="1"/>
</dbReference>
<reference evidence="4 5" key="1">
    <citation type="journal article" date="2024" name="Proc. Natl. Acad. Sci. U.S.A.">
        <title>The genetic regulatory architecture and epigenomic basis for age-related changes in rattlesnake venom.</title>
        <authorList>
            <person name="Hogan M.P."/>
            <person name="Holding M.L."/>
            <person name="Nystrom G.S."/>
            <person name="Colston T.J."/>
            <person name="Bartlett D.A."/>
            <person name="Mason A.J."/>
            <person name="Ellsworth S.A."/>
            <person name="Rautsaw R.M."/>
            <person name="Lawrence K.C."/>
            <person name="Strickland J.L."/>
            <person name="He B."/>
            <person name="Fraser P."/>
            <person name="Margres M.J."/>
            <person name="Gilbert D.M."/>
            <person name="Gibbs H.L."/>
            <person name="Parkinson C.L."/>
            <person name="Rokyta D.R."/>
        </authorList>
    </citation>
    <scope>NUCLEOTIDE SEQUENCE [LARGE SCALE GENOMIC DNA]</scope>
    <source>
        <strain evidence="4">DRR0105</strain>
    </source>
</reference>
<organism evidence="4 5">
    <name type="scientific">Crotalus adamanteus</name>
    <name type="common">Eastern diamondback rattlesnake</name>
    <dbReference type="NCBI Taxonomy" id="8729"/>
    <lineage>
        <taxon>Eukaryota</taxon>
        <taxon>Metazoa</taxon>
        <taxon>Chordata</taxon>
        <taxon>Craniata</taxon>
        <taxon>Vertebrata</taxon>
        <taxon>Euteleostomi</taxon>
        <taxon>Lepidosauria</taxon>
        <taxon>Squamata</taxon>
        <taxon>Bifurcata</taxon>
        <taxon>Unidentata</taxon>
        <taxon>Episquamata</taxon>
        <taxon>Toxicofera</taxon>
        <taxon>Serpentes</taxon>
        <taxon>Colubroidea</taxon>
        <taxon>Viperidae</taxon>
        <taxon>Crotalinae</taxon>
        <taxon>Crotalus</taxon>
    </lineage>
</organism>